<dbReference type="AlphaFoldDB" id="A0A650CWB1"/>
<evidence type="ECO:0000259" key="2">
    <source>
        <dbReference type="Pfam" id="PF01321"/>
    </source>
</evidence>
<dbReference type="GeneID" id="42779932"/>
<reference evidence="3 6" key="1">
    <citation type="submission" date="2019-10" db="EMBL/GenBank/DDBJ databases">
        <title>Comparative genomics of sulfur disproportionating microorganisms.</title>
        <authorList>
            <person name="Ward L.M."/>
            <person name="Bertran E."/>
            <person name="Johnston D."/>
        </authorList>
    </citation>
    <scope>NUCLEOTIDE SEQUENCE [LARGE SCALE GENOMIC DNA]</scope>
    <source>
        <strain evidence="3 6">DSM 3772</strain>
    </source>
</reference>
<dbReference type="Pfam" id="PF00557">
    <property type="entry name" value="Peptidase_M24"/>
    <property type="match status" value="1"/>
</dbReference>
<evidence type="ECO:0000313" key="4">
    <source>
        <dbReference type="EMBL" id="QGR22159.1"/>
    </source>
</evidence>
<sequence length="401" mass="45892">MIPRISENELWNRLNNLKKKMAELNLDAIYLTNLSNIFYLTNLYILSTERPFVLVIPKDGEITLISPLLEKDHIETMTKIIGRKYFYFDFPGEPHVILFIRDKILDLAKEYNIKRLGMDNLAGAPSYWGYYGPLLSEILSKNGIEITSIKDLIEEMRIIKGEEEINLIKMSGYWASKAIEIAMNYIKPGKYDWEISLEASLEASKKIKEYFGEEYKPIKSIYPLVVGFRGQVGEYSAFPHVLSTYRRIKEGDILGIGSGPDIGGYSAELERTLFVKYANDTHKSMYEKMMKLRETALNAIKPYGNIKDVDKAVREKAKELGVQEYLRHHVGHGLGIEVHERPFIDIGYDGKFLPGMVFSVEPGIYVPGLGGYRHSDTVLVRENGIELLTKFPDNLEELTIK</sequence>
<accession>A0A650CWB1</accession>
<dbReference type="InterPro" id="IPR050659">
    <property type="entry name" value="Peptidase_M24B"/>
</dbReference>
<evidence type="ECO:0000313" key="3">
    <source>
        <dbReference type="EMBL" id="MQL54333.1"/>
    </source>
</evidence>
<dbReference type="InterPro" id="IPR000994">
    <property type="entry name" value="Pept_M24"/>
</dbReference>
<dbReference type="Gene3D" id="3.90.230.10">
    <property type="entry name" value="Creatinase/methionine aminopeptidase superfamily"/>
    <property type="match status" value="1"/>
</dbReference>
<dbReference type="PANTHER" id="PTHR46112:SF2">
    <property type="entry name" value="XAA-PRO AMINOPEPTIDASE P-RELATED"/>
    <property type="match status" value="1"/>
</dbReference>
<feature type="domain" description="Peptidase M24" evidence="1">
    <location>
        <begin position="170"/>
        <end position="382"/>
    </location>
</feature>
<proteinExistence type="predicted"/>
<dbReference type="EMBL" id="CP045482">
    <property type="protein sequence ID" value="QGR22159.1"/>
    <property type="molecule type" value="Genomic_DNA"/>
</dbReference>
<dbReference type="SUPFAM" id="SSF53092">
    <property type="entry name" value="Creatinase/prolidase N-terminal domain"/>
    <property type="match status" value="1"/>
</dbReference>
<dbReference type="Gene3D" id="3.40.350.10">
    <property type="entry name" value="Creatinase/prolidase N-terminal domain"/>
    <property type="match status" value="1"/>
</dbReference>
<organism evidence="4 5">
    <name type="scientific">Acidianus ambivalens</name>
    <name type="common">Desulfurolobus ambivalens</name>
    <dbReference type="NCBI Taxonomy" id="2283"/>
    <lineage>
        <taxon>Archaea</taxon>
        <taxon>Thermoproteota</taxon>
        <taxon>Thermoprotei</taxon>
        <taxon>Sulfolobales</taxon>
        <taxon>Sulfolobaceae</taxon>
        <taxon>Acidianus</taxon>
    </lineage>
</organism>
<dbReference type="InterPro" id="IPR029149">
    <property type="entry name" value="Creatin/AminoP/Spt16_N"/>
</dbReference>
<gene>
    <name evidence="4" type="ORF">D1866_09335</name>
    <name evidence="3" type="ORF">GFB69_00775</name>
</gene>
<protein>
    <submittedName>
        <fullName evidence="4">M24 family metallopeptidase</fullName>
    </submittedName>
</protein>
<dbReference type="PANTHER" id="PTHR46112">
    <property type="entry name" value="AMINOPEPTIDASE"/>
    <property type="match status" value="1"/>
</dbReference>
<dbReference type="Pfam" id="PF01321">
    <property type="entry name" value="Creatinase_N"/>
    <property type="match status" value="1"/>
</dbReference>
<dbReference type="KEGG" id="aamb:D1866_09335"/>
<dbReference type="Proteomes" id="UP000426328">
    <property type="component" value="Chromosome"/>
</dbReference>
<dbReference type="EMBL" id="WHYS01000001">
    <property type="protein sequence ID" value="MQL54333.1"/>
    <property type="molecule type" value="Genomic_DNA"/>
</dbReference>
<dbReference type="RefSeq" id="WP_152939312.1">
    <property type="nucleotide sequence ID" value="NZ_CP045482.1"/>
</dbReference>
<dbReference type="InterPro" id="IPR036005">
    <property type="entry name" value="Creatinase/aminopeptidase-like"/>
</dbReference>
<dbReference type="InterPro" id="IPR000587">
    <property type="entry name" value="Creatinase_N"/>
</dbReference>
<evidence type="ECO:0000259" key="1">
    <source>
        <dbReference type="Pfam" id="PF00557"/>
    </source>
</evidence>
<name>A0A650CWB1_ACIAM</name>
<dbReference type="Proteomes" id="UP000474054">
    <property type="component" value="Unassembled WGS sequence"/>
</dbReference>
<keyword evidence="5" id="KW-1185">Reference proteome</keyword>
<dbReference type="SUPFAM" id="SSF55920">
    <property type="entry name" value="Creatinase/aminopeptidase"/>
    <property type="match status" value="1"/>
</dbReference>
<reference evidence="4 5" key="2">
    <citation type="submission" date="2019-10" db="EMBL/GenBank/DDBJ databases">
        <title>Genome Sequences from Six Type Strain Members of the Archaeal Family Sulfolobaceae: Acidianus ambivalens, Acidianus infernus, Metallosphaera prunae, Stygiolobus azoricus, Sulfolobus metallicus, and Sulfurisphaera ohwakuensis.</title>
        <authorList>
            <person name="Counts J.A."/>
            <person name="Kelly R.M."/>
        </authorList>
    </citation>
    <scope>NUCLEOTIDE SEQUENCE [LARGE SCALE GENOMIC DNA]</scope>
    <source>
        <strain evidence="4 5">LEI 10</strain>
    </source>
</reference>
<feature type="domain" description="Creatinase N-terminal" evidence="2">
    <location>
        <begin position="13"/>
        <end position="159"/>
    </location>
</feature>
<evidence type="ECO:0000313" key="5">
    <source>
        <dbReference type="Proteomes" id="UP000426328"/>
    </source>
</evidence>
<evidence type="ECO:0000313" key="6">
    <source>
        <dbReference type="Proteomes" id="UP000474054"/>
    </source>
</evidence>